<feature type="compositionally biased region" description="Polar residues" evidence="1">
    <location>
        <begin position="96"/>
        <end position="113"/>
    </location>
</feature>
<proteinExistence type="predicted"/>
<protein>
    <submittedName>
        <fullName evidence="2">Uncharacterized protein</fullName>
    </submittedName>
</protein>
<feature type="region of interest" description="Disordered" evidence="1">
    <location>
        <begin position="1"/>
        <end position="29"/>
    </location>
</feature>
<name>A0AAD9W7R3_PHOAM</name>
<reference evidence="2" key="1">
    <citation type="submission" date="2023-06" db="EMBL/GenBank/DDBJ databases">
        <authorList>
            <person name="Noh H."/>
        </authorList>
    </citation>
    <scope>NUCLEOTIDE SEQUENCE</scope>
    <source>
        <strain evidence="2">DUCC20226</strain>
    </source>
</reference>
<feature type="compositionally biased region" description="Basic residues" evidence="1">
    <location>
        <begin position="1"/>
        <end position="16"/>
    </location>
</feature>
<feature type="region of interest" description="Disordered" evidence="1">
    <location>
        <begin position="132"/>
        <end position="196"/>
    </location>
</feature>
<comment type="caution">
    <text evidence="2">The sequence shown here is derived from an EMBL/GenBank/DDBJ whole genome shotgun (WGS) entry which is preliminary data.</text>
</comment>
<dbReference type="EMBL" id="JAUJFL010000002">
    <property type="protein sequence ID" value="KAK2610061.1"/>
    <property type="molecule type" value="Genomic_DNA"/>
</dbReference>
<keyword evidence="3" id="KW-1185">Reference proteome</keyword>
<feature type="region of interest" description="Disordered" evidence="1">
    <location>
        <begin position="65"/>
        <end position="113"/>
    </location>
</feature>
<evidence type="ECO:0000256" key="1">
    <source>
        <dbReference type="SAM" id="MobiDB-lite"/>
    </source>
</evidence>
<dbReference type="AlphaFoldDB" id="A0AAD9W7R3"/>
<evidence type="ECO:0000313" key="3">
    <source>
        <dbReference type="Proteomes" id="UP001265746"/>
    </source>
</evidence>
<organism evidence="2 3">
    <name type="scientific">Phomopsis amygdali</name>
    <name type="common">Fusicoccum amygdali</name>
    <dbReference type="NCBI Taxonomy" id="1214568"/>
    <lineage>
        <taxon>Eukaryota</taxon>
        <taxon>Fungi</taxon>
        <taxon>Dikarya</taxon>
        <taxon>Ascomycota</taxon>
        <taxon>Pezizomycotina</taxon>
        <taxon>Sordariomycetes</taxon>
        <taxon>Sordariomycetidae</taxon>
        <taxon>Diaporthales</taxon>
        <taxon>Diaporthaceae</taxon>
        <taxon>Diaporthe</taxon>
    </lineage>
</organism>
<gene>
    <name evidence="2" type="ORF">N8I77_003518</name>
</gene>
<accession>A0AAD9W7R3</accession>
<feature type="compositionally biased region" description="Basic residues" evidence="1">
    <location>
        <begin position="157"/>
        <end position="181"/>
    </location>
</feature>
<evidence type="ECO:0000313" key="2">
    <source>
        <dbReference type="EMBL" id="KAK2610061.1"/>
    </source>
</evidence>
<sequence>MGKSSGKCHKQSRYRHVPPLLSTRREDGLWQSIERDEEDLVSCFEEHRIVSVDDSSLAAKESDLTGQHTTHGHYQPRQHDPATTATPHTPDRHSTPRATPSNISQQSPNRRLTTPTRADLLARVLNCPLPHPGLPTPGELSADITQPVLPSPGKAQRGPKRRRGRPRKPHNAPNWNKRRHVRFSDPIPAEPEPRAESQDPHIFVRLLKITVSLESSFPAQRQELIWNNRAKGWRLAGERSEQNIGDIAELLDDVSRYGSMLKVLLAPTERRGAREPVEMAWNATRYCFQGSNQDLGSLGVALGEMKDMVKDPWARQFVGCVS</sequence>
<dbReference type="Proteomes" id="UP001265746">
    <property type="component" value="Unassembled WGS sequence"/>
</dbReference>